<dbReference type="Gene3D" id="2.60.40.150">
    <property type="entry name" value="C2 domain"/>
    <property type="match status" value="1"/>
</dbReference>
<dbReference type="PANTHER" id="PTHR47042">
    <property type="entry name" value="C2 DOMAIN-CONTAINING PROTEIN-LIKE"/>
    <property type="match status" value="1"/>
</dbReference>
<feature type="transmembrane region" description="Helical" evidence="7">
    <location>
        <begin position="7"/>
        <end position="26"/>
    </location>
</feature>
<dbReference type="AlphaFoldDB" id="A0AAV3PQB2"/>
<evidence type="ECO:0000256" key="1">
    <source>
        <dbReference type="ARBA" id="ARBA00004370"/>
    </source>
</evidence>
<feature type="compositionally biased region" description="Basic and acidic residues" evidence="6">
    <location>
        <begin position="690"/>
        <end position="704"/>
    </location>
</feature>
<keyword evidence="4" id="KW-0446">Lipid-binding</keyword>
<name>A0AAV3PQB2_LITER</name>
<feature type="compositionally biased region" description="Basic and acidic residues" evidence="6">
    <location>
        <begin position="423"/>
        <end position="446"/>
    </location>
</feature>
<dbReference type="CDD" id="cd00030">
    <property type="entry name" value="C2"/>
    <property type="match status" value="1"/>
</dbReference>
<feature type="region of interest" description="Disordered" evidence="6">
    <location>
        <begin position="581"/>
        <end position="614"/>
    </location>
</feature>
<evidence type="ECO:0000259" key="9">
    <source>
        <dbReference type="PROSITE" id="PS51847"/>
    </source>
</evidence>
<protein>
    <recommendedName>
        <fullName evidence="12">C2 domain-containing protein</fullName>
    </recommendedName>
</protein>
<dbReference type="InterPro" id="IPR000008">
    <property type="entry name" value="C2_dom"/>
</dbReference>
<dbReference type="CDD" id="cd21669">
    <property type="entry name" value="SMP_SF"/>
    <property type="match status" value="1"/>
</dbReference>
<comment type="caution">
    <text evidence="10">The sequence shown here is derived from an EMBL/GenBank/DDBJ whole genome shotgun (WGS) entry which is preliminary data.</text>
</comment>
<dbReference type="EMBL" id="BAABME010002247">
    <property type="protein sequence ID" value="GAA0153759.1"/>
    <property type="molecule type" value="Genomic_DNA"/>
</dbReference>
<evidence type="ECO:0000313" key="11">
    <source>
        <dbReference type="Proteomes" id="UP001454036"/>
    </source>
</evidence>
<proteinExistence type="predicted"/>
<dbReference type="PROSITE" id="PS51847">
    <property type="entry name" value="SMP"/>
    <property type="match status" value="1"/>
</dbReference>
<sequence>MSSITDATIMHHVIIVLLTLWMLDSFGYCHPVAYFVSLIYLYMVHEIYVMRLRRKLQYEEKRNANQRRVLTDSESVRWLNNAIEKIWPICMEEIVSQKILLPIVPWFLQKYKPWTVREGSVQQLYLGRSPPTFTEMRVLREPSEDDHLVLELGMTFLTADDMSALLAIKLRKRLGLGMSAKLHLLGLHIEGKILVGVKFIRQWPYIGRLRVCFAEPPYFQMTVKPLFAHGLDVTELPGIAGWLDKLLGIAFEQTLVEPNMLVVDLEKFVAPQQENWFSVDAKEAIAHATVEVLEADELKASDSNGLADPYVKGQLGPYRFRTKVQKKTLSPKFHEEFKVPVCSWDSPVLKISVCDKDRMVDDKLGSCSVNVDELRDGQRHDMWLPLQNVKVGRLHLAITVVEVKGNGKEPEEASDEQPLENGIDNKKNFHSNGKESFKSRTEKSHRVQDRFEPIVIEGQEGTGIWVHQPGSEVAQIWEPRKGRNRVGSQIHRESGDGSFKSAGSGSGRIEGSISDDNDGDAGKSHSRNAFRRGLNKISSVFHRSPRGDDKSFLIGDSIPSPHANLKSVNTKDISIKYVVGDQVPTPSSTKSTKADRKESSEGISVESPRTRESMKGIAKVLMKQAGKVLSRNSRHAKAESEPLFTERDSPADVSDSNDAESLISSVDNPWLHSDSFKSREDVHYIVPGDDINHSTEVMGKENTKLENAYQPPSDLPKQTVESGEMPVLTNATKEKSDPTPRGKNLLV</sequence>
<evidence type="ECO:0000256" key="7">
    <source>
        <dbReference type="SAM" id="Phobius"/>
    </source>
</evidence>
<dbReference type="GO" id="GO:0006869">
    <property type="term" value="P:lipid transport"/>
    <property type="evidence" value="ECO:0007669"/>
    <property type="project" value="UniProtKB-KW"/>
</dbReference>
<feature type="region of interest" description="Disordered" evidence="6">
    <location>
        <begin position="690"/>
        <end position="747"/>
    </location>
</feature>
<accession>A0AAV3PQB2</accession>
<keyword evidence="5 7" id="KW-0472">Membrane</keyword>
<evidence type="ECO:0000313" key="10">
    <source>
        <dbReference type="EMBL" id="GAA0153759.1"/>
    </source>
</evidence>
<feature type="domain" description="SMP-LTD" evidence="9">
    <location>
        <begin position="72"/>
        <end position="266"/>
    </location>
</feature>
<dbReference type="Pfam" id="PF00168">
    <property type="entry name" value="C2"/>
    <property type="match status" value="1"/>
</dbReference>
<feature type="region of interest" description="Disordered" evidence="6">
    <location>
        <begin position="406"/>
        <end position="446"/>
    </location>
</feature>
<dbReference type="PROSITE" id="PS50004">
    <property type="entry name" value="C2"/>
    <property type="match status" value="1"/>
</dbReference>
<dbReference type="InterPro" id="IPR052847">
    <property type="entry name" value="Ext_Synaptotagmin/KAHRP-like"/>
</dbReference>
<feature type="compositionally biased region" description="Basic and acidic residues" evidence="6">
    <location>
        <begin position="636"/>
        <end position="650"/>
    </location>
</feature>
<dbReference type="GO" id="GO:0008289">
    <property type="term" value="F:lipid binding"/>
    <property type="evidence" value="ECO:0007669"/>
    <property type="project" value="UniProtKB-KW"/>
</dbReference>
<keyword evidence="11" id="KW-1185">Reference proteome</keyword>
<gene>
    <name evidence="10" type="ORF">LIER_11922</name>
</gene>
<evidence type="ECO:0000256" key="6">
    <source>
        <dbReference type="SAM" id="MobiDB-lite"/>
    </source>
</evidence>
<organism evidence="10 11">
    <name type="scientific">Lithospermum erythrorhizon</name>
    <name type="common">Purple gromwell</name>
    <name type="synonym">Lithospermum officinale var. erythrorhizon</name>
    <dbReference type="NCBI Taxonomy" id="34254"/>
    <lineage>
        <taxon>Eukaryota</taxon>
        <taxon>Viridiplantae</taxon>
        <taxon>Streptophyta</taxon>
        <taxon>Embryophyta</taxon>
        <taxon>Tracheophyta</taxon>
        <taxon>Spermatophyta</taxon>
        <taxon>Magnoliopsida</taxon>
        <taxon>eudicotyledons</taxon>
        <taxon>Gunneridae</taxon>
        <taxon>Pentapetalae</taxon>
        <taxon>asterids</taxon>
        <taxon>lamiids</taxon>
        <taxon>Boraginales</taxon>
        <taxon>Boraginaceae</taxon>
        <taxon>Boraginoideae</taxon>
        <taxon>Lithospermeae</taxon>
        <taxon>Lithospermum</taxon>
    </lineage>
</organism>
<evidence type="ECO:0000256" key="5">
    <source>
        <dbReference type="ARBA" id="ARBA00023136"/>
    </source>
</evidence>
<dbReference type="InterPro" id="IPR031468">
    <property type="entry name" value="SMP_LBD"/>
</dbReference>
<comment type="subcellular location">
    <subcellularLocation>
        <location evidence="1">Membrane</location>
    </subcellularLocation>
</comment>
<evidence type="ECO:0008006" key="12">
    <source>
        <dbReference type="Google" id="ProtNLM"/>
    </source>
</evidence>
<dbReference type="GO" id="GO:0016020">
    <property type="term" value="C:membrane"/>
    <property type="evidence" value="ECO:0007669"/>
    <property type="project" value="UniProtKB-SubCell"/>
</dbReference>
<feature type="region of interest" description="Disordered" evidence="6">
    <location>
        <begin position="626"/>
        <end position="661"/>
    </location>
</feature>
<evidence type="ECO:0000256" key="3">
    <source>
        <dbReference type="ARBA" id="ARBA00023055"/>
    </source>
</evidence>
<feature type="compositionally biased region" description="Low complexity" evidence="6">
    <location>
        <begin position="501"/>
        <end position="512"/>
    </location>
</feature>
<keyword evidence="7" id="KW-1133">Transmembrane helix</keyword>
<keyword evidence="2" id="KW-0813">Transport</keyword>
<keyword evidence="7" id="KW-0812">Transmembrane</keyword>
<dbReference type="SUPFAM" id="SSF49562">
    <property type="entry name" value="C2 domain (Calcium/lipid-binding domain, CaLB)"/>
    <property type="match status" value="1"/>
</dbReference>
<feature type="compositionally biased region" description="Basic residues" evidence="6">
    <location>
        <begin position="524"/>
        <end position="534"/>
    </location>
</feature>
<reference evidence="10 11" key="1">
    <citation type="submission" date="2024-01" db="EMBL/GenBank/DDBJ databases">
        <title>The complete chloroplast genome sequence of Lithospermum erythrorhizon: insights into the phylogenetic relationship among Boraginaceae species and the maternal lineages of purple gromwells.</title>
        <authorList>
            <person name="Okada T."/>
            <person name="Watanabe K."/>
        </authorList>
    </citation>
    <scope>NUCLEOTIDE SEQUENCE [LARGE SCALE GENOMIC DNA]</scope>
</reference>
<dbReference type="InterPro" id="IPR035892">
    <property type="entry name" value="C2_domain_sf"/>
</dbReference>
<feature type="domain" description="C2" evidence="8">
    <location>
        <begin position="271"/>
        <end position="384"/>
    </location>
</feature>
<dbReference type="SMART" id="SM00239">
    <property type="entry name" value="C2"/>
    <property type="match status" value="1"/>
</dbReference>
<evidence type="ECO:0000259" key="8">
    <source>
        <dbReference type="PROSITE" id="PS50004"/>
    </source>
</evidence>
<dbReference type="Proteomes" id="UP001454036">
    <property type="component" value="Unassembled WGS sequence"/>
</dbReference>
<dbReference type="PANTHER" id="PTHR47042:SF4">
    <property type="entry name" value="OS02G0313700 PROTEIN"/>
    <property type="match status" value="1"/>
</dbReference>
<keyword evidence="3" id="KW-0445">Lipid transport</keyword>
<feature type="region of interest" description="Disordered" evidence="6">
    <location>
        <begin position="475"/>
        <end position="565"/>
    </location>
</feature>
<evidence type="ECO:0000256" key="2">
    <source>
        <dbReference type="ARBA" id="ARBA00022448"/>
    </source>
</evidence>
<evidence type="ECO:0000256" key="4">
    <source>
        <dbReference type="ARBA" id="ARBA00023121"/>
    </source>
</evidence>